<accession>A0ABU8F683</accession>
<dbReference type="InterPro" id="IPR008972">
    <property type="entry name" value="Cupredoxin"/>
</dbReference>
<gene>
    <name evidence="4" type="ORF">WAX74_12860</name>
</gene>
<feature type="domain" description="Plastocyanin-like" evidence="3">
    <location>
        <begin position="58"/>
        <end position="152"/>
    </location>
</feature>
<evidence type="ECO:0000313" key="4">
    <source>
        <dbReference type="EMBL" id="MEI4770527.1"/>
    </source>
</evidence>
<evidence type="ECO:0000256" key="2">
    <source>
        <dbReference type="SAM" id="MobiDB-lite"/>
    </source>
</evidence>
<dbReference type="Proteomes" id="UP001364890">
    <property type="component" value="Unassembled WGS sequence"/>
</dbReference>
<evidence type="ECO:0000259" key="3">
    <source>
        <dbReference type="Pfam" id="PF07732"/>
    </source>
</evidence>
<keyword evidence="5" id="KW-1185">Reference proteome</keyword>
<dbReference type="EMBL" id="JBAWSY010000009">
    <property type="protein sequence ID" value="MEI4770527.1"/>
    <property type="molecule type" value="Genomic_DNA"/>
</dbReference>
<evidence type="ECO:0000313" key="5">
    <source>
        <dbReference type="Proteomes" id="UP001364890"/>
    </source>
</evidence>
<sequence>MIRSYHVVAIPIRIVLNTFGDHNPNGMMYVLKENEHKVKELVNKNQFSPVDLVQPLVIRANEGETVEITLENKLPFHIGMHFQEAEYEVNQADGANVGLNKDSTVAPFDSILYRIQGVKEGTYFFSDLGNPSSGQNGSNSNGLFGALFIEKRFSWWTDPETGKPMDSGVYADIHHPLLPSFREYAWIFHDEMEVDDLTGNRPINHLTNQEEESFHGANYRYEPINRRQQLIAEGVVGPNTDGEEVHHDSWVFGDPSTPILRGYVGDPAKIRVIHGGAKETHVFHYHVHQWLSDPQDLNSEIFDAQAISPQSHYTIEPLYGLGSLQGSFGDAIVHCHLYPHFAAGMWGLNRVFNTLQDGSQCYPNGVPIKSLKPLPDRKAPPKPTKIKPGFPNFIPGKVGHKAPRPPLGIKGGRGLTELERHAAINNPRPGAVFTDPCPEGTPVKEFNISLIELPIIYNKQGWHDPKGRLYVLDEDIEDICSGKKEPEPLVIHAPAHTCFHINFTNKLPHILDGDAFQLVTRTYESAMHVHFVKFDVLVNDGANVGWNYDSSILPGETMQYSYYADVELKAWFFHDHLYPSAHQQHGVFGSGVVHPRFSTFLDSSSGEKVVHGTQITSVNPLIPDYRDFILFVHDFAMLFDKNGKPLQPPNFPGSEDDPGLFGVNYKNEPLQFRLGKDCDPAYSFSSFVNGDPITPIFKAYEGDSIRIRLLQGAQEESHSFNVHGLSWLKERGSLNSKLEDQQHIGISESFTIETFIPRAGDYLWAFETEEDLWNGLWGLIRAFDEKVPDLIPLSDRPEPLKRSKPLPECNGKKPPQAEEPVIISEGVSVCNFDIVAFQLPITYNEFNDHDPHGIIFALEEDREAILMGIKKPEPLVIRANVGDTVEVKLTSMLKEELFPFKDGIYPYPEVKEQAFYPPSLRISLHPQLIQYDVKTSAGETVGFNGDQTVGPGETRMYSWYVDSQVGACGMWDMADIRNHKSQGAFGAFIAEPRGTKYLDPYTQKPVKTGSNVILCNPFLPDIREFIIIMHDGVRLLDKNEQVILDPIAGIVLQPPDAVDEVVDTYDQGSRGFNYRSERLINRYRKHPVLQDLFSTHVFGDPATPLFESYAGEPVTIRLVTPAERRRSHTFHLHGHRFRFDIKDINSRVESFAGFNVAGAKRNLELLGGAGAYESLPGDYMYRSGNIQWDLEQGMWGIMRVHSEQKDHLPPLEQ</sequence>
<dbReference type="SUPFAM" id="SSF49503">
    <property type="entry name" value="Cupredoxins"/>
    <property type="match status" value="6"/>
</dbReference>
<feature type="region of interest" description="Disordered" evidence="2">
    <location>
        <begin position="372"/>
        <end position="409"/>
    </location>
</feature>
<keyword evidence="1" id="KW-0479">Metal-binding</keyword>
<dbReference type="Gene3D" id="2.60.40.420">
    <property type="entry name" value="Cupredoxins - blue copper proteins"/>
    <property type="match status" value="6"/>
</dbReference>
<dbReference type="InterPro" id="IPR002355">
    <property type="entry name" value="Cu_oxidase_Cu_BS"/>
</dbReference>
<proteinExistence type="predicted"/>
<evidence type="ECO:0000256" key="1">
    <source>
        <dbReference type="ARBA" id="ARBA00022723"/>
    </source>
</evidence>
<reference evidence="4 5" key="1">
    <citation type="submission" date="2024-01" db="EMBL/GenBank/DDBJ databases">
        <title>Seven novel Bacillus-like species.</title>
        <authorList>
            <person name="Liu G."/>
        </authorList>
    </citation>
    <scope>NUCLEOTIDE SEQUENCE [LARGE SCALE GENOMIC DNA]</scope>
    <source>
        <strain evidence="4 5">FJAT-51614</strain>
    </source>
</reference>
<dbReference type="PROSITE" id="PS00080">
    <property type="entry name" value="MULTICOPPER_OXIDASE2"/>
    <property type="match status" value="1"/>
</dbReference>
<name>A0ABU8F683_9BACI</name>
<protein>
    <submittedName>
        <fullName evidence="4">Multicopper oxidase domain-containing protein</fullName>
    </submittedName>
</protein>
<dbReference type="InterPro" id="IPR011707">
    <property type="entry name" value="Cu-oxidase-like_N"/>
</dbReference>
<comment type="caution">
    <text evidence="4">The sequence shown here is derived from an EMBL/GenBank/DDBJ whole genome shotgun (WGS) entry which is preliminary data.</text>
</comment>
<dbReference type="Pfam" id="PF07732">
    <property type="entry name" value="Cu-oxidase_3"/>
    <property type="match status" value="1"/>
</dbReference>
<dbReference type="RefSeq" id="WP_336498089.1">
    <property type="nucleotide sequence ID" value="NZ_JBAWSY010000009.1"/>
</dbReference>
<organism evidence="4 5">
    <name type="scientific">Psychrobacillus mangrovi</name>
    <dbReference type="NCBI Taxonomy" id="3117745"/>
    <lineage>
        <taxon>Bacteria</taxon>
        <taxon>Bacillati</taxon>
        <taxon>Bacillota</taxon>
        <taxon>Bacilli</taxon>
        <taxon>Bacillales</taxon>
        <taxon>Bacillaceae</taxon>
        <taxon>Psychrobacillus</taxon>
    </lineage>
</organism>